<organism evidence="6 8">
    <name type="scientific">[Clostridium] leptum DSM 753</name>
    <dbReference type="NCBI Taxonomy" id="428125"/>
    <lineage>
        <taxon>Bacteria</taxon>
        <taxon>Bacillati</taxon>
        <taxon>Bacillota</taxon>
        <taxon>Clostridia</taxon>
        <taxon>Eubacteriales</taxon>
        <taxon>Oscillospiraceae</taxon>
        <taxon>Oscillospiraceae incertae sedis</taxon>
    </lineage>
</organism>
<dbReference type="Pfam" id="PF13377">
    <property type="entry name" value="Peripla_BP_3"/>
    <property type="match status" value="1"/>
</dbReference>
<dbReference type="OrthoDB" id="369222at2"/>
<dbReference type="Gene3D" id="1.10.260.40">
    <property type="entry name" value="lambda repressor-like DNA-binding domains"/>
    <property type="match status" value="1"/>
</dbReference>
<dbReference type="PANTHER" id="PTHR30146:SF109">
    <property type="entry name" value="HTH-TYPE TRANSCRIPTIONAL REGULATOR GALS"/>
    <property type="match status" value="1"/>
</dbReference>
<dbReference type="GO" id="GO:0003700">
    <property type="term" value="F:DNA-binding transcription factor activity"/>
    <property type="evidence" value="ECO:0007669"/>
    <property type="project" value="TreeGrafter"/>
</dbReference>
<dbReference type="AlphaFoldDB" id="A7VX28"/>
<dbReference type="HOGENOM" id="CLU_037628_6_1_9"/>
<evidence type="ECO:0000313" key="7">
    <source>
        <dbReference type="EMBL" id="PEQ25760.1"/>
    </source>
</evidence>
<dbReference type="InterPro" id="IPR000843">
    <property type="entry name" value="HTH_LacI"/>
</dbReference>
<name>A7VX28_9FIRM</name>
<evidence type="ECO:0000313" key="9">
    <source>
        <dbReference type="Proteomes" id="UP000220611"/>
    </source>
</evidence>
<comment type="caution">
    <text evidence="6">The sequence shown here is derived from an EMBL/GenBank/DDBJ whole genome shotgun (WGS) entry which is preliminary data.</text>
</comment>
<keyword evidence="4" id="KW-0812">Transmembrane</keyword>
<dbReference type="SUPFAM" id="SSF53822">
    <property type="entry name" value="Periplasmic binding protein-like I"/>
    <property type="match status" value="1"/>
</dbReference>
<dbReference type="Pfam" id="PF00356">
    <property type="entry name" value="LacI"/>
    <property type="match status" value="1"/>
</dbReference>
<evidence type="ECO:0000256" key="3">
    <source>
        <dbReference type="ARBA" id="ARBA00023163"/>
    </source>
</evidence>
<protein>
    <submittedName>
        <fullName evidence="7">LacI family transcriptional regulator</fullName>
    </submittedName>
    <submittedName>
        <fullName evidence="6">Transcriptional regulator, LacI family</fullName>
    </submittedName>
</protein>
<evidence type="ECO:0000256" key="4">
    <source>
        <dbReference type="SAM" id="Phobius"/>
    </source>
</evidence>
<dbReference type="CDD" id="cd01392">
    <property type="entry name" value="HTH_LacI"/>
    <property type="match status" value="1"/>
</dbReference>
<dbReference type="Proteomes" id="UP000003490">
    <property type="component" value="Unassembled WGS sequence"/>
</dbReference>
<dbReference type="InterPro" id="IPR046335">
    <property type="entry name" value="LacI/GalR-like_sensor"/>
</dbReference>
<evidence type="ECO:0000259" key="5">
    <source>
        <dbReference type="PROSITE" id="PS50932"/>
    </source>
</evidence>
<gene>
    <name evidence="7" type="ORF">CH238_01845</name>
    <name evidence="6" type="ORF">CLOLEP_03151</name>
</gene>
<dbReference type="InterPro" id="IPR028082">
    <property type="entry name" value="Peripla_BP_I"/>
</dbReference>
<keyword evidence="9" id="KW-1185">Reference proteome</keyword>
<dbReference type="PANTHER" id="PTHR30146">
    <property type="entry name" value="LACI-RELATED TRANSCRIPTIONAL REPRESSOR"/>
    <property type="match status" value="1"/>
</dbReference>
<dbReference type="EMBL" id="ABCB02000020">
    <property type="protein sequence ID" value="EDO60325.1"/>
    <property type="molecule type" value="Genomic_DNA"/>
</dbReference>
<reference evidence="6 8" key="1">
    <citation type="submission" date="2007-08" db="EMBL/GenBank/DDBJ databases">
        <title>Draft genome sequence of Clostridium leptum (DSM 753).</title>
        <authorList>
            <person name="Sudarsanam P."/>
            <person name="Ley R."/>
            <person name="Guruge J."/>
            <person name="Turnbaugh P.J."/>
            <person name="Mahowald M."/>
            <person name="Liep D."/>
            <person name="Gordon J."/>
        </authorList>
    </citation>
    <scope>NUCLEOTIDE SEQUENCE [LARGE SCALE GENOMIC DNA]</scope>
    <source>
        <strain evidence="6 8">DSM 753</strain>
    </source>
</reference>
<dbReference type="PROSITE" id="PS00356">
    <property type="entry name" value="HTH_LACI_1"/>
    <property type="match status" value="1"/>
</dbReference>
<evidence type="ECO:0000256" key="1">
    <source>
        <dbReference type="ARBA" id="ARBA00023015"/>
    </source>
</evidence>
<evidence type="ECO:0000313" key="8">
    <source>
        <dbReference type="Proteomes" id="UP000003490"/>
    </source>
</evidence>
<dbReference type="CDD" id="cd06267">
    <property type="entry name" value="PBP1_LacI_sugar_binding-like"/>
    <property type="match status" value="1"/>
</dbReference>
<dbReference type="PRINTS" id="PR00036">
    <property type="entry name" value="HTHLACI"/>
</dbReference>
<dbReference type="SUPFAM" id="SSF47413">
    <property type="entry name" value="lambda repressor-like DNA-binding domains"/>
    <property type="match status" value="1"/>
</dbReference>
<dbReference type="InterPro" id="IPR010982">
    <property type="entry name" value="Lambda_DNA-bd_dom_sf"/>
</dbReference>
<accession>A7VX28</accession>
<feature type="transmembrane region" description="Helical" evidence="4">
    <location>
        <begin position="61"/>
        <end position="78"/>
    </location>
</feature>
<keyword evidence="1" id="KW-0805">Transcription regulation</keyword>
<evidence type="ECO:0000256" key="2">
    <source>
        <dbReference type="ARBA" id="ARBA00023125"/>
    </source>
</evidence>
<reference evidence="6 8" key="2">
    <citation type="submission" date="2007-08" db="EMBL/GenBank/DDBJ databases">
        <authorList>
            <person name="Fulton L."/>
            <person name="Clifton S."/>
            <person name="Fulton B."/>
            <person name="Xu J."/>
            <person name="Minx P."/>
            <person name="Pepin K.H."/>
            <person name="Johnson M."/>
            <person name="Thiruvilangam P."/>
            <person name="Bhonagiri V."/>
            <person name="Nash W.E."/>
            <person name="Wang C."/>
            <person name="Mardis E.R."/>
            <person name="Wilson R.K."/>
        </authorList>
    </citation>
    <scope>NUCLEOTIDE SEQUENCE [LARGE SCALE GENOMIC DNA]</scope>
    <source>
        <strain evidence="6 8">DSM 753</strain>
    </source>
</reference>
<dbReference type="eggNOG" id="COG1609">
    <property type="taxonomic scope" value="Bacteria"/>
</dbReference>
<evidence type="ECO:0000313" key="6">
    <source>
        <dbReference type="EMBL" id="EDO60325.1"/>
    </source>
</evidence>
<feature type="domain" description="HTH lacI-type" evidence="5">
    <location>
        <begin position="2"/>
        <end position="56"/>
    </location>
</feature>
<dbReference type="Gene3D" id="3.40.50.2300">
    <property type="match status" value="2"/>
</dbReference>
<keyword evidence="2" id="KW-0238">DNA-binding</keyword>
<keyword evidence="3" id="KW-0804">Transcription</keyword>
<dbReference type="PROSITE" id="PS50932">
    <property type="entry name" value="HTH_LACI_2"/>
    <property type="match status" value="1"/>
</dbReference>
<proteinExistence type="predicted"/>
<keyword evidence="4" id="KW-1133">Transmembrane helix</keyword>
<dbReference type="Proteomes" id="UP000220611">
    <property type="component" value="Unassembled WGS sequence"/>
</dbReference>
<reference evidence="7 9" key="3">
    <citation type="submission" date="2017-07" db="EMBL/GenBank/DDBJ databases">
        <title>Prevalence of linear plasmids in Cutibacterium (Propionibacterium) acnes isolates obtained from prostatic tissue.</title>
        <authorList>
            <person name="Davidsson S."/>
            <person name="Carlsson J."/>
            <person name="Molling P."/>
            <person name="Andren O."/>
            <person name="Andersson S.-O."/>
            <person name="Brzuszkiewicz E."/>
            <person name="Poehlein A."/>
            <person name="Al-Zeer M."/>
            <person name="Brinkmann V."/>
            <person name="Scavenius C."/>
            <person name="Nazipi S."/>
            <person name="Soderquist B."/>
            <person name="Bruggemann H."/>
        </authorList>
    </citation>
    <scope>NUCLEOTIDE SEQUENCE [LARGE SCALE GENOMIC DNA]</scope>
    <source>
        <strain evidence="7 9">DSM 753</strain>
    </source>
</reference>
<sequence length="350" mass="38801">MATIKDVAKRAGVSISTVSNVLNSSKYVSDELTQKVQAAIADLHYRVDVTARNMKIRNTKMIGVIVSSFHIIFVPQVMNGIQKYASEHGYQILFYSSDFSFEKEKHCVSLLLDHKVDGIILNSVASYLEKKYFRELASLTASHKKVFVVSLERNLSSYGIFSVHVNNFLGGKIATKYLLEGGCSHIAVISGPKIHDVVYDRLCGYRAALEDAGLVYDTSMIEYGDYTTLSGYLAMKRIIMNGIQFDGVFSCNDQMAIGVLKAMKENRIDCPSRVKVIGFDNTYVSSIAVPSLTTINVPKVRMGTVAAQKLTEMIEGTLPSGEITYEIPIGLVQRTTTDLDKENGIELEDW</sequence>
<dbReference type="EMBL" id="NOXF01000001">
    <property type="protein sequence ID" value="PEQ25760.1"/>
    <property type="molecule type" value="Genomic_DNA"/>
</dbReference>
<dbReference type="GO" id="GO:0000976">
    <property type="term" value="F:transcription cis-regulatory region binding"/>
    <property type="evidence" value="ECO:0007669"/>
    <property type="project" value="TreeGrafter"/>
</dbReference>
<keyword evidence="4" id="KW-0472">Membrane</keyword>
<dbReference type="SMART" id="SM00354">
    <property type="entry name" value="HTH_LACI"/>
    <property type="match status" value="1"/>
</dbReference>